<accession>A0A2N3I8N4</accession>
<gene>
    <name evidence="2" type="ORF">BZG01_10245</name>
</gene>
<dbReference type="PANTHER" id="PTHR23150">
    <property type="entry name" value="SULFATASE MODIFYING FACTOR 1, 2"/>
    <property type="match status" value="1"/>
</dbReference>
<dbReference type="PANTHER" id="PTHR23150:SF19">
    <property type="entry name" value="FORMYLGLYCINE-GENERATING ENZYME"/>
    <property type="match status" value="1"/>
</dbReference>
<comment type="caution">
    <text evidence="2">The sequence shown here is derived from an EMBL/GenBank/DDBJ whole genome shotgun (WGS) entry which is preliminary data.</text>
</comment>
<dbReference type="Gene3D" id="3.90.1580.10">
    <property type="entry name" value="paralog of FGE (formylglycine-generating enzyme)"/>
    <property type="match status" value="1"/>
</dbReference>
<reference evidence="2 3" key="1">
    <citation type="journal article" date="2017" name="Front. Microbiol.">
        <title>Labilibaculum manganireducens gen. nov., sp. nov. and Labilibaculum filiforme sp. nov., Novel Bacteroidetes Isolated from Subsurface Sediments of the Baltic Sea.</title>
        <authorList>
            <person name="Vandieken V."/>
            <person name="Marshall I.P."/>
            <person name="Niemann H."/>
            <person name="Engelen B."/>
            <person name="Cypionka H."/>
        </authorList>
    </citation>
    <scope>NUCLEOTIDE SEQUENCE [LARGE SCALE GENOMIC DNA]</scope>
    <source>
        <strain evidence="2 3">59.10-2M</strain>
    </source>
</reference>
<organism evidence="2 3">
    <name type="scientific">Labilibaculum manganireducens</name>
    <dbReference type="NCBI Taxonomy" id="1940525"/>
    <lineage>
        <taxon>Bacteria</taxon>
        <taxon>Pseudomonadati</taxon>
        <taxon>Bacteroidota</taxon>
        <taxon>Bacteroidia</taxon>
        <taxon>Marinilabiliales</taxon>
        <taxon>Marinifilaceae</taxon>
        <taxon>Labilibaculum</taxon>
    </lineage>
</organism>
<dbReference type="Pfam" id="PF03781">
    <property type="entry name" value="FGE-sulfatase"/>
    <property type="match status" value="1"/>
</dbReference>
<dbReference type="InterPro" id="IPR016187">
    <property type="entry name" value="CTDL_fold"/>
</dbReference>
<dbReference type="AlphaFoldDB" id="A0A2N3I8N4"/>
<dbReference type="Proteomes" id="UP000233618">
    <property type="component" value="Unassembled WGS sequence"/>
</dbReference>
<evidence type="ECO:0000313" key="3">
    <source>
        <dbReference type="Proteomes" id="UP000233618"/>
    </source>
</evidence>
<evidence type="ECO:0000259" key="1">
    <source>
        <dbReference type="Pfam" id="PF03781"/>
    </source>
</evidence>
<name>A0A2N3I8N4_9BACT</name>
<dbReference type="InterPro" id="IPR005532">
    <property type="entry name" value="SUMF_dom"/>
</dbReference>
<proteinExistence type="predicted"/>
<dbReference type="SUPFAM" id="SSF56436">
    <property type="entry name" value="C-type lectin-like"/>
    <property type="match status" value="1"/>
</dbReference>
<keyword evidence="3" id="KW-1185">Reference proteome</keyword>
<protein>
    <recommendedName>
        <fullName evidence="1">Sulfatase-modifying factor enzyme-like domain-containing protein</fullName>
    </recommendedName>
</protein>
<dbReference type="EMBL" id="MVDE01000013">
    <property type="protein sequence ID" value="PKQ66650.1"/>
    <property type="molecule type" value="Genomic_DNA"/>
</dbReference>
<evidence type="ECO:0000313" key="2">
    <source>
        <dbReference type="EMBL" id="PKQ66650.1"/>
    </source>
</evidence>
<feature type="domain" description="Sulfatase-modifying factor enzyme-like" evidence="1">
    <location>
        <begin position="267"/>
        <end position="517"/>
    </location>
</feature>
<dbReference type="InterPro" id="IPR051043">
    <property type="entry name" value="Sulfatase_Mod_Factor_Kinase"/>
</dbReference>
<dbReference type="GO" id="GO:0120147">
    <property type="term" value="F:formylglycine-generating oxidase activity"/>
    <property type="evidence" value="ECO:0007669"/>
    <property type="project" value="TreeGrafter"/>
</dbReference>
<sequence>MIIFPIFSCSVTDSDNSNETGTVEISIDLSDTNVKSIGLSSLKTSEVVIKSVVISMTKKDGTVVYDKESISLLNMNGYYIASPISLNVGEYALTEFLVMDDSNNVVYVAPLAGSEKAYLVKTPLSINFEVKKDEVLKLVPEVVSVGNSIPSDFGYSTISFDVVPHFDFSLSAFIYNSTIQNWELSTATILIENEGNVLYDGNIGAITNVISIRDDVSTYNMTIAKPGYKTYIYSFSHDSLQYYKINDNNEPLKIILVNDSEEPIPAHEYITVEGGTFQMGDENGIGQSDELPIHTVTVSSFQVSKYEVTQAQFIGFLNDIKCNSDGSYVDSEYGNVTYINMDESFCPLSIVDGKFDFKGSINVPTIECPAIGITWYGANAYCKWAGGRLPYEAEWEFAARGGNLSDGYKYSGSNIYDDVAWNQYNSEEYAHPVGKKLANELGIYDMSGNVWEWCADWYDVYDVDSQTNPIGAISGDNRVGRGAGYLSNDLSCRVANRHDNNPDNLITYRGHGIRIVKSIN</sequence>
<dbReference type="InterPro" id="IPR042095">
    <property type="entry name" value="SUMF_sf"/>
</dbReference>